<sequence>MMITKILSFLICCSVIYCAIDTDQYPSQAMDLRNPYTSEMLQDKIQYFLDRNDERKNFDTGSPNVNSRKLIKIESATMKSMGQNGDLYNATIFIGDRSCDSGPESMPTFSSASSSCGVRKNGTFQKCWVEIWNRPFESFSRDTMWQCQNVDRQTIYG</sequence>
<dbReference type="WBParaSite" id="nRc.2.0.1.t15641-RA">
    <property type="protein sequence ID" value="nRc.2.0.1.t15641-RA"/>
    <property type="gene ID" value="nRc.2.0.1.g15641"/>
</dbReference>
<accession>A0A915IPB4</accession>
<dbReference type="Gene3D" id="3.10.450.10">
    <property type="match status" value="1"/>
</dbReference>
<evidence type="ECO:0000256" key="1">
    <source>
        <dbReference type="SAM" id="SignalP"/>
    </source>
</evidence>
<keyword evidence="2" id="KW-1185">Reference proteome</keyword>
<protein>
    <submittedName>
        <fullName evidence="3">Secreted protein</fullName>
    </submittedName>
</protein>
<evidence type="ECO:0000313" key="3">
    <source>
        <dbReference type="WBParaSite" id="nRc.2.0.1.t15641-RA"/>
    </source>
</evidence>
<keyword evidence="1" id="KW-0732">Signal</keyword>
<feature type="signal peptide" evidence="1">
    <location>
        <begin position="1"/>
        <end position="18"/>
    </location>
</feature>
<proteinExistence type="predicted"/>
<reference evidence="3" key="1">
    <citation type="submission" date="2022-11" db="UniProtKB">
        <authorList>
            <consortium name="WormBaseParasite"/>
        </authorList>
    </citation>
    <scope>IDENTIFICATION</scope>
</reference>
<dbReference type="AlphaFoldDB" id="A0A915IPB4"/>
<evidence type="ECO:0000313" key="2">
    <source>
        <dbReference type="Proteomes" id="UP000887565"/>
    </source>
</evidence>
<name>A0A915IPB4_ROMCU</name>
<organism evidence="2 3">
    <name type="scientific">Romanomermis culicivorax</name>
    <name type="common">Nematode worm</name>
    <dbReference type="NCBI Taxonomy" id="13658"/>
    <lineage>
        <taxon>Eukaryota</taxon>
        <taxon>Metazoa</taxon>
        <taxon>Ecdysozoa</taxon>
        <taxon>Nematoda</taxon>
        <taxon>Enoplea</taxon>
        <taxon>Dorylaimia</taxon>
        <taxon>Mermithida</taxon>
        <taxon>Mermithoidea</taxon>
        <taxon>Mermithidae</taxon>
        <taxon>Romanomermis</taxon>
    </lineage>
</organism>
<feature type="chain" id="PRO_5037081205" evidence="1">
    <location>
        <begin position="19"/>
        <end position="157"/>
    </location>
</feature>
<dbReference type="Proteomes" id="UP000887565">
    <property type="component" value="Unplaced"/>
</dbReference>